<evidence type="ECO:0000256" key="4">
    <source>
        <dbReference type="ARBA" id="ARBA00023172"/>
    </source>
</evidence>
<evidence type="ECO:0000256" key="2">
    <source>
        <dbReference type="ARBA" id="ARBA00022908"/>
    </source>
</evidence>
<dbReference type="GO" id="GO:0003677">
    <property type="term" value="F:DNA binding"/>
    <property type="evidence" value="ECO:0007669"/>
    <property type="project" value="UniProtKB-UniRule"/>
</dbReference>
<gene>
    <name evidence="8" type="ORF">NIDE0171</name>
</gene>
<evidence type="ECO:0000313" key="8">
    <source>
        <dbReference type="EMBL" id="CBK39955.1"/>
    </source>
</evidence>
<dbReference type="STRING" id="330214.NIDE0171"/>
<dbReference type="GO" id="GO:0015074">
    <property type="term" value="P:DNA integration"/>
    <property type="evidence" value="ECO:0007669"/>
    <property type="project" value="UniProtKB-KW"/>
</dbReference>
<dbReference type="HOGENOM" id="CLU_508689_0_0_0"/>
<dbReference type="Pfam" id="PF00589">
    <property type="entry name" value="Phage_integrase"/>
    <property type="match status" value="1"/>
</dbReference>
<protein>
    <submittedName>
        <fullName evidence="8">Putative Integrase</fullName>
    </submittedName>
</protein>
<dbReference type="Gene3D" id="1.10.443.10">
    <property type="entry name" value="Intergrase catalytic core"/>
    <property type="match status" value="1"/>
</dbReference>
<keyword evidence="9" id="KW-1185">Reference proteome</keyword>
<sequence>MDKAEIDLLIRRWTAAALEEGEVERATSGPLSEAKLDDISTGLGIALEAAHEELVGCDYSRVTGEVDELLATHKLPPLDHQSEAFKRLARELLRAKRDVLRTELDRWQGDYTTGNGSLLQNHQGSTAEGPQFDALPLSEAIPLYLKHFEDRAPGTIEAKQNALRRFLGVVNNKPVHTIAKADCILYRDTLRKLPANLSKRFPGRTINEALALVAHKPGKSGALLSKNTINQDLMHIGHFFGWLIAEGKRGKDNPVDGLAFDGVEAKSHETFSDKDISTIFTSTKYKAQLWDKEYARYFLPLILLYSGARREEVANLALPDIQKEGSVYFMDLAPDPTRGRRLKNKASRRRVPIHSHLIELGFIDYVEWMRAKGETLLFPKDKRKKGRATMGDAVSKWFARTVKGLKIPGKKTLHGFRPTVATRLYEVGVDGETRRELLGHSGKDVHEQVYLRPPLAMLSGHLEKMDFRPLLKGLPVYHAS</sequence>
<dbReference type="PANTHER" id="PTHR30349">
    <property type="entry name" value="PHAGE INTEGRASE-RELATED"/>
    <property type="match status" value="1"/>
</dbReference>
<keyword evidence="2" id="KW-0229">DNA integration</keyword>
<evidence type="ECO:0000256" key="1">
    <source>
        <dbReference type="ARBA" id="ARBA00008857"/>
    </source>
</evidence>
<dbReference type="InterPro" id="IPR044068">
    <property type="entry name" value="CB"/>
</dbReference>
<dbReference type="CDD" id="cd01184">
    <property type="entry name" value="INT_C_like_1"/>
    <property type="match status" value="1"/>
</dbReference>
<dbReference type="InterPro" id="IPR011010">
    <property type="entry name" value="DNA_brk_join_enz"/>
</dbReference>
<evidence type="ECO:0000259" key="7">
    <source>
        <dbReference type="PROSITE" id="PS51900"/>
    </source>
</evidence>
<organism evidence="8 9">
    <name type="scientific">Nitrospira defluvii</name>
    <dbReference type="NCBI Taxonomy" id="330214"/>
    <lineage>
        <taxon>Bacteria</taxon>
        <taxon>Pseudomonadati</taxon>
        <taxon>Nitrospirota</taxon>
        <taxon>Nitrospiria</taxon>
        <taxon>Nitrospirales</taxon>
        <taxon>Nitrospiraceae</taxon>
        <taxon>Nitrospira</taxon>
    </lineage>
</organism>
<dbReference type="PROSITE" id="PS51900">
    <property type="entry name" value="CB"/>
    <property type="match status" value="1"/>
</dbReference>
<evidence type="ECO:0000313" key="9">
    <source>
        <dbReference type="Proteomes" id="UP000001660"/>
    </source>
</evidence>
<dbReference type="PROSITE" id="PS51898">
    <property type="entry name" value="TYR_RECOMBINASE"/>
    <property type="match status" value="1"/>
</dbReference>
<dbReference type="GO" id="GO:0006310">
    <property type="term" value="P:DNA recombination"/>
    <property type="evidence" value="ECO:0007669"/>
    <property type="project" value="UniProtKB-KW"/>
</dbReference>
<comment type="similarity">
    <text evidence="1">Belongs to the 'phage' integrase family.</text>
</comment>
<accession>D8P9P6</accession>
<name>D8P9P6_9BACT</name>
<dbReference type="PANTHER" id="PTHR30349:SF41">
    <property type="entry name" value="INTEGRASE_RECOMBINASE PROTEIN MJ0367-RELATED"/>
    <property type="match status" value="1"/>
</dbReference>
<feature type="domain" description="Core-binding (CB)" evidence="7">
    <location>
        <begin position="135"/>
        <end position="244"/>
    </location>
</feature>
<evidence type="ECO:0000259" key="6">
    <source>
        <dbReference type="PROSITE" id="PS51898"/>
    </source>
</evidence>
<dbReference type="InterPro" id="IPR050090">
    <property type="entry name" value="Tyrosine_recombinase_XerCD"/>
</dbReference>
<proteinExistence type="inferred from homology"/>
<dbReference type="InterPro" id="IPR013762">
    <property type="entry name" value="Integrase-like_cat_sf"/>
</dbReference>
<dbReference type="eggNOG" id="COG0582">
    <property type="taxonomic scope" value="Bacteria"/>
</dbReference>
<dbReference type="KEGG" id="nde:NIDE0171"/>
<evidence type="ECO:0000256" key="3">
    <source>
        <dbReference type="ARBA" id="ARBA00023125"/>
    </source>
</evidence>
<keyword evidence="3 5" id="KW-0238">DNA-binding</keyword>
<dbReference type="Gene3D" id="1.10.150.130">
    <property type="match status" value="1"/>
</dbReference>
<reference evidence="8 9" key="1">
    <citation type="journal article" date="2010" name="Proc. Natl. Acad. Sci. U.S.A.">
        <title>A Nitrospira metagenome illuminates the physiology and evolution of globally important nitrite-oxidizing bacteria.</title>
        <authorList>
            <person name="Lucker S."/>
            <person name="Wagner M."/>
            <person name="Maixner F."/>
            <person name="Pelletier E."/>
            <person name="Koch H."/>
            <person name="Vacherie B."/>
            <person name="Rattei T."/>
            <person name="Sinninghe Damste J."/>
            <person name="Spieck E."/>
            <person name="Le Paslier D."/>
            <person name="Daims H."/>
        </authorList>
    </citation>
    <scope>NUCLEOTIDE SEQUENCE [LARGE SCALE GENOMIC DNA]</scope>
</reference>
<feature type="domain" description="Tyr recombinase" evidence="6">
    <location>
        <begin position="275"/>
        <end position="463"/>
    </location>
</feature>
<dbReference type="Proteomes" id="UP000001660">
    <property type="component" value="Chromosome"/>
</dbReference>
<dbReference type="AlphaFoldDB" id="D8P9P6"/>
<dbReference type="InterPro" id="IPR010998">
    <property type="entry name" value="Integrase_recombinase_N"/>
</dbReference>
<keyword evidence="4" id="KW-0233">DNA recombination</keyword>
<dbReference type="InterPro" id="IPR002104">
    <property type="entry name" value="Integrase_catalytic"/>
</dbReference>
<evidence type="ECO:0000256" key="5">
    <source>
        <dbReference type="PROSITE-ProRule" id="PRU01248"/>
    </source>
</evidence>
<dbReference type="EMBL" id="FP929003">
    <property type="protein sequence ID" value="CBK39955.1"/>
    <property type="molecule type" value="Genomic_DNA"/>
</dbReference>
<dbReference type="SUPFAM" id="SSF56349">
    <property type="entry name" value="DNA breaking-rejoining enzymes"/>
    <property type="match status" value="1"/>
</dbReference>